<feature type="region of interest" description="Disordered" evidence="1">
    <location>
        <begin position="73"/>
        <end position="95"/>
    </location>
</feature>
<dbReference type="AlphaFoldDB" id="A0A8H3EZP4"/>
<name>A0A8H3EZP4_9LECA</name>
<comment type="caution">
    <text evidence="2">The sequence shown here is derived from an EMBL/GenBank/DDBJ whole genome shotgun (WGS) entry which is preliminary data.</text>
</comment>
<organism evidence="2 3">
    <name type="scientific">Gomphillus americanus</name>
    <dbReference type="NCBI Taxonomy" id="1940652"/>
    <lineage>
        <taxon>Eukaryota</taxon>
        <taxon>Fungi</taxon>
        <taxon>Dikarya</taxon>
        <taxon>Ascomycota</taxon>
        <taxon>Pezizomycotina</taxon>
        <taxon>Lecanoromycetes</taxon>
        <taxon>OSLEUM clade</taxon>
        <taxon>Ostropomycetidae</taxon>
        <taxon>Ostropales</taxon>
        <taxon>Graphidaceae</taxon>
        <taxon>Gomphilloideae</taxon>
        <taxon>Gomphillus</taxon>
    </lineage>
</organism>
<dbReference type="Proteomes" id="UP000664169">
    <property type="component" value="Unassembled WGS sequence"/>
</dbReference>
<reference evidence="2" key="1">
    <citation type="submission" date="2021-03" db="EMBL/GenBank/DDBJ databases">
        <authorList>
            <person name="Tagirdzhanova G."/>
        </authorList>
    </citation>
    <scope>NUCLEOTIDE SEQUENCE</scope>
</reference>
<accession>A0A8H3EZP4</accession>
<gene>
    <name evidence="2" type="ORF">GOMPHAMPRED_007814</name>
</gene>
<evidence type="ECO:0000313" key="2">
    <source>
        <dbReference type="EMBL" id="CAF9913168.1"/>
    </source>
</evidence>
<dbReference type="EMBL" id="CAJPDQ010000008">
    <property type="protein sequence ID" value="CAF9913168.1"/>
    <property type="molecule type" value="Genomic_DNA"/>
</dbReference>
<proteinExistence type="predicted"/>
<feature type="compositionally biased region" description="Basic and acidic residues" evidence="1">
    <location>
        <begin position="76"/>
        <end position="85"/>
    </location>
</feature>
<evidence type="ECO:0000313" key="3">
    <source>
        <dbReference type="Proteomes" id="UP000664169"/>
    </source>
</evidence>
<protein>
    <submittedName>
        <fullName evidence="2">Uncharacterized protein</fullName>
    </submittedName>
</protein>
<sequence>MPEKRNRSPVSEEVMAAHVNHGQLYSRGQRERAIKRAVSRYGRSEFISQRRQEPLSVVIGNKDDKEILNRLAKAPGFERREEEHQSSSADSGSLRAPINVIANRIIQNASCVRKRELEQQTTPNPRRSSNVSYRQEQVFNSSVANQQPLSHSQKPAEVHPTIPRNVLQPSYDQSWVNRDVQQCHEEDEQRKLKEEHEQDRQWWANRVSKLGPERAEAHPNTCGLQHSSGEPCNLRDKADDVSDIAIVRPMVAQPDCGSQPNDRVLVQTNSFSQERHNNVPQQAREVRRLNLSISLSRHVENVNLDIRKLNREISISFHYTSSSQEGPSSSL</sequence>
<evidence type="ECO:0000256" key="1">
    <source>
        <dbReference type="SAM" id="MobiDB-lite"/>
    </source>
</evidence>
<keyword evidence="3" id="KW-1185">Reference proteome</keyword>